<keyword evidence="2" id="KW-1015">Disulfide bond</keyword>
<protein>
    <submittedName>
        <fullName evidence="9 10">Tripsin, putative</fullName>
        <ecNumber evidence="9">3.4.21.1</ecNumber>
    </submittedName>
</protein>
<dbReference type="InterPro" id="IPR001254">
    <property type="entry name" value="Trypsin_dom"/>
</dbReference>
<evidence type="ECO:0000313" key="9">
    <source>
        <dbReference type="EMBL" id="EEB19028.1"/>
    </source>
</evidence>
<reference evidence="10" key="3">
    <citation type="submission" date="2020-05" db="UniProtKB">
        <authorList>
            <consortium name="EnsemblMetazoa"/>
        </authorList>
    </citation>
    <scope>IDENTIFICATION</scope>
    <source>
        <strain evidence="10">USDA</strain>
    </source>
</reference>
<evidence type="ECO:0000256" key="3">
    <source>
        <dbReference type="ARBA" id="ARBA00023180"/>
    </source>
</evidence>
<dbReference type="InterPro" id="IPR033116">
    <property type="entry name" value="TRYPSIN_SER"/>
</dbReference>
<dbReference type="PANTHER" id="PTHR24256">
    <property type="entry name" value="TRYPTASE-RELATED"/>
    <property type="match status" value="1"/>
</dbReference>
<gene>
    <name evidence="10" type="primary">8240376</name>
    <name evidence="9" type="ORF">Phum_PHUM546590</name>
</gene>
<evidence type="ECO:0000256" key="2">
    <source>
        <dbReference type="ARBA" id="ARBA00023157"/>
    </source>
</evidence>
<feature type="signal peptide" evidence="7">
    <location>
        <begin position="1"/>
        <end position="27"/>
    </location>
</feature>
<keyword evidence="3" id="KW-0325">Glycoprotein</keyword>
<dbReference type="CDD" id="cd00190">
    <property type="entry name" value="Tryp_SPc"/>
    <property type="match status" value="1"/>
</dbReference>
<proteinExistence type="inferred from homology"/>
<accession>E0W072</accession>
<feature type="domain" description="Peptidase S1" evidence="8">
    <location>
        <begin position="219"/>
        <end position="473"/>
    </location>
</feature>
<dbReference type="HOGENOM" id="CLU_006842_0_3_1"/>
<dbReference type="KEGG" id="phu:Phum_PHUM546590"/>
<dbReference type="SMART" id="SM00020">
    <property type="entry name" value="Tryp_SPc"/>
    <property type="match status" value="1"/>
</dbReference>
<keyword evidence="5 9" id="KW-0378">Hydrolase</keyword>
<dbReference type="InterPro" id="IPR051487">
    <property type="entry name" value="Ser/Thr_Proteases_Immune/Dev"/>
</dbReference>
<feature type="chain" id="PRO_5011412786" evidence="7">
    <location>
        <begin position="28"/>
        <end position="476"/>
    </location>
</feature>
<evidence type="ECO:0000313" key="11">
    <source>
        <dbReference type="Proteomes" id="UP000009046"/>
    </source>
</evidence>
<evidence type="ECO:0000256" key="5">
    <source>
        <dbReference type="RuleBase" id="RU363034"/>
    </source>
</evidence>
<dbReference type="PROSITE" id="PS50240">
    <property type="entry name" value="TRYPSIN_DOM"/>
    <property type="match status" value="1"/>
</dbReference>
<dbReference type="GO" id="GO:0004252">
    <property type="term" value="F:serine-type endopeptidase activity"/>
    <property type="evidence" value="ECO:0007669"/>
    <property type="project" value="UniProtKB-EC"/>
</dbReference>
<evidence type="ECO:0000313" key="10">
    <source>
        <dbReference type="EnsemblMetazoa" id="PHUM546590-PA"/>
    </source>
</evidence>
<organism>
    <name type="scientific">Pediculus humanus subsp. corporis</name>
    <name type="common">Body louse</name>
    <dbReference type="NCBI Taxonomy" id="121224"/>
    <lineage>
        <taxon>Eukaryota</taxon>
        <taxon>Metazoa</taxon>
        <taxon>Ecdysozoa</taxon>
        <taxon>Arthropoda</taxon>
        <taxon>Hexapoda</taxon>
        <taxon>Insecta</taxon>
        <taxon>Pterygota</taxon>
        <taxon>Neoptera</taxon>
        <taxon>Paraneoptera</taxon>
        <taxon>Psocodea</taxon>
        <taxon>Troctomorpha</taxon>
        <taxon>Phthiraptera</taxon>
        <taxon>Anoplura</taxon>
        <taxon>Pediculidae</taxon>
        <taxon>Pediculus</taxon>
    </lineage>
</organism>
<dbReference type="PRINTS" id="PR00722">
    <property type="entry name" value="CHYMOTRYPSIN"/>
</dbReference>
<dbReference type="AlphaFoldDB" id="E0W072"/>
<dbReference type="GO" id="GO:0006508">
    <property type="term" value="P:proteolysis"/>
    <property type="evidence" value="ECO:0007669"/>
    <property type="project" value="UniProtKB-KW"/>
</dbReference>
<dbReference type="InterPro" id="IPR009003">
    <property type="entry name" value="Peptidase_S1_PA"/>
</dbReference>
<dbReference type="eggNOG" id="KOG3627">
    <property type="taxonomic scope" value="Eukaryota"/>
</dbReference>
<dbReference type="FunFam" id="2.40.10.10:FF:000028">
    <property type="entry name" value="Serine protease easter"/>
    <property type="match status" value="1"/>
</dbReference>
<dbReference type="SUPFAM" id="SSF50494">
    <property type="entry name" value="Trypsin-like serine proteases"/>
    <property type="match status" value="1"/>
</dbReference>
<dbReference type="GeneID" id="8240376"/>
<name>E0W072_PEDHC</name>
<keyword evidence="11" id="KW-1185">Reference proteome</keyword>
<evidence type="ECO:0000256" key="1">
    <source>
        <dbReference type="ARBA" id="ARBA00022729"/>
    </source>
</evidence>
<dbReference type="RefSeq" id="XP_002431766.1">
    <property type="nucleotide sequence ID" value="XM_002431721.1"/>
</dbReference>
<evidence type="ECO:0000259" key="8">
    <source>
        <dbReference type="PROSITE" id="PS50240"/>
    </source>
</evidence>
<dbReference type="Pfam" id="PF00089">
    <property type="entry name" value="Trypsin"/>
    <property type="match status" value="1"/>
</dbReference>
<dbReference type="OMA" id="LVPHDEC"/>
<dbReference type="PROSITE" id="PS00134">
    <property type="entry name" value="TRYPSIN_HIS"/>
    <property type="match status" value="1"/>
</dbReference>
<feature type="region of interest" description="Disordered" evidence="6">
    <location>
        <begin position="98"/>
        <end position="125"/>
    </location>
</feature>
<feature type="region of interest" description="Disordered" evidence="6">
    <location>
        <begin position="146"/>
        <end position="176"/>
    </location>
</feature>
<dbReference type="InParanoid" id="E0W072"/>
<keyword evidence="5" id="KW-0645">Protease</keyword>
<dbReference type="EnsemblMetazoa" id="PHUM546590-RA">
    <property type="protein sequence ID" value="PHUM546590-PA"/>
    <property type="gene ID" value="PHUM546590"/>
</dbReference>
<reference evidence="9" key="2">
    <citation type="submission" date="2007-04" db="EMBL/GenBank/DDBJ databases">
        <title>The genome of the human body louse.</title>
        <authorList>
            <consortium name="The Human Body Louse Genome Consortium"/>
            <person name="Kirkness E."/>
            <person name="Walenz B."/>
            <person name="Hass B."/>
            <person name="Bruggner R."/>
            <person name="Strausberg R."/>
        </authorList>
    </citation>
    <scope>NUCLEOTIDE SEQUENCE</scope>
    <source>
        <strain evidence="9">USDA</strain>
    </source>
</reference>
<dbReference type="EMBL" id="AAZO01006645">
    <property type="status" value="NOT_ANNOTATED_CDS"/>
    <property type="molecule type" value="Genomic_DNA"/>
</dbReference>
<dbReference type="CTD" id="8240376"/>
<dbReference type="STRING" id="121224.E0W072"/>
<keyword evidence="5" id="KW-0720">Serine protease</keyword>
<dbReference type="OrthoDB" id="547031at2759"/>
<dbReference type="EC" id="3.4.21.1" evidence="9"/>
<dbReference type="Gene3D" id="2.40.10.10">
    <property type="entry name" value="Trypsin-like serine proteases"/>
    <property type="match status" value="2"/>
</dbReference>
<sequence>MRRRCFTAFMLFSLLLLLLLSLTSVNGVQNTYGSVSGDRLCACPYTCITTNECAARHATRGTEQVLFRCGEKGKICCPPKNSKPKPFRRREVNNRRYEDNCPDELDSFPTTPTENNLKKFKKGNNNATTQETNYFLVPSGIYVHTDDNLKNQKKPTLPPETSAPGRPPSAQVSSFRPQPLLQPISLKKKPPKISLTSHRNFKLLPSESHCGVNNFANRITEGEEVSLGEYPWMALTGVKDKYGNYRWNCGGTLITGWYVLTAAHCLIVDNRTVEYVRLGEHSLTNATDCARDVCLDTPEDIPIAEVIPHEKWNTTTIKNDIALLRLSKNPLTLGKSNIYPICLPIDVEKLNITSTSKYEVAGWGKTDWNADEGSDVLLKASISGVKREECNICRDKKKQQYCPITDTQLCVQGWKAVDVCKGDSGGPLMLTRLNIYQIGITSFKGSEYCGAENIPSIFTKVESYLPWILDNLKEPK</sequence>
<comment type="similarity">
    <text evidence="4">Belongs to the peptidase S1 family. CLIP subfamily.</text>
</comment>
<evidence type="ECO:0000256" key="4">
    <source>
        <dbReference type="ARBA" id="ARBA00024195"/>
    </source>
</evidence>
<dbReference type="SMR" id="E0W072"/>
<keyword evidence="1 7" id="KW-0732">Signal</keyword>
<dbReference type="MEROPS" id="S01.427"/>
<dbReference type="Proteomes" id="UP000009046">
    <property type="component" value="Unassembled WGS sequence"/>
</dbReference>
<dbReference type="VEuPathDB" id="VectorBase:PHUM546590"/>
<dbReference type="InterPro" id="IPR043504">
    <property type="entry name" value="Peptidase_S1_PA_chymotrypsin"/>
</dbReference>
<dbReference type="PROSITE" id="PS00135">
    <property type="entry name" value="TRYPSIN_SER"/>
    <property type="match status" value="1"/>
</dbReference>
<dbReference type="InterPro" id="IPR001314">
    <property type="entry name" value="Peptidase_S1A"/>
</dbReference>
<evidence type="ECO:0000256" key="6">
    <source>
        <dbReference type="SAM" id="MobiDB-lite"/>
    </source>
</evidence>
<reference evidence="9" key="1">
    <citation type="submission" date="2007-04" db="EMBL/GenBank/DDBJ databases">
        <title>Annotation of Pediculus humanus corporis strain USDA.</title>
        <authorList>
            <person name="Kirkness E."/>
            <person name="Hannick L."/>
            <person name="Hass B."/>
            <person name="Bruggner R."/>
            <person name="Lawson D."/>
            <person name="Bidwell S."/>
            <person name="Joardar V."/>
            <person name="Caler E."/>
            <person name="Walenz B."/>
            <person name="Inman J."/>
            <person name="Schobel S."/>
            <person name="Galinsky K."/>
            <person name="Amedeo P."/>
            <person name="Strausberg R."/>
        </authorList>
    </citation>
    <scope>NUCLEOTIDE SEQUENCE</scope>
    <source>
        <strain evidence="9">USDA</strain>
    </source>
</reference>
<dbReference type="InterPro" id="IPR018114">
    <property type="entry name" value="TRYPSIN_HIS"/>
</dbReference>
<dbReference type="EMBL" id="DS235857">
    <property type="protein sequence ID" value="EEB19028.1"/>
    <property type="molecule type" value="Genomic_DNA"/>
</dbReference>
<evidence type="ECO:0000256" key="7">
    <source>
        <dbReference type="SAM" id="SignalP"/>
    </source>
</evidence>